<keyword evidence="6" id="KW-0496">Mitochondrion</keyword>
<dbReference type="OrthoDB" id="5835136at2759"/>
<keyword evidence="7" id="KW-0472">Membrane</keyword>
<evidence type="ECO:0000256" key="8">
    <source>
        <dbReference type="SAM" id="MobiDB-lite"/>
    </source>
</evidence>
<reference evidence="11" key="1">
    <citation type="submission" date="2022-07" db="EMBL/GenBank/DDBJ databases">
        <title>Phylogenomic reconstructions and comparative analyses of Kickxellomycotina fungi.</title>
        <authorList>
            <person name="Reynolds N.K."/>
            <person name="Stajich J.E."/>
            <person name="Barry K."/>
            <person name="Grigoriev I.V."/>
            <person name="Crous P."/>
            <person name="Smith M.E."/>
        </authorList>
    </citation>
    <scope>NUCLEOTIDE SEQUENCE</scope>
    <source>
        <strain evidence="11">RSA 567</strain>
    </source>
</reference>
<comment type="caution">
    <text evidence="11">The sequence shown here is derived from an EMBL/GenBank/DDBJ whole genome shotgun (WGS) entry which is preliminary data.</text>
</comment>
<proteinExistence type="inferred from homology"/>
<organism evidence="11 12">
    <name type="scientific">Dimargaris verticillata</name>
    <dbReference type="NCBI Taxonomy" id="2761393"/>
    <lineage>
        <taxon>Eukaryota</taxon>
        <taxon>Fungi</taxon>
        <taxon>Fungi incertae sedis</taxon>
        <taxon>Zoopagomycota</taxon>
        <taxon>Kickxellomycotina</taxon>
        <taxon>Dimargaritomycetes</taxon>
        <taxon>Dimargaritales</taxon>
        <taxon>Dimargaritaceae</taxon>
        <taxon>Dimargaris</taxon>
    </lineage>
</organism>
<feature type="compositionally biased region" description="Low complexity" evidence="8">
    <location>
        <begin position="298"/>
        <end position="312"/>
    </location>
</feature>
<accession>A0A9W8AYP0</accession>
<dbReference type="SUPFAM" id="SSF47616">
    <property type="entry name" value="GST C-terminal domain-like"/>
    <property type="match status" value="1"/>
</dbReference>
<evidence type="ECO:0000256" key="2">
    <source>
        <dbReference type="ARBA" id="ARBA00009170"/>
    </source>
</evidence>
<dbReference type="AlphaFoldDB" id="A0A9W8AYP0"/>
<dbReference type="Pfam" id="PF10568">
    <property type="entry name" value="Tom37"/>
    <property type="match status" value="1"/>
</dbReference>
<feature type="domain" description="Metaxin glutathione S-transferase" evidence="10">
    <location>
        <begin position="180"/>
        <end position="245"/>
    </location>
</feature>
<dbReference type="CDD" id="cd03054">
    <property type="entry name" value="GST_N_Metaxin"/>
    <property type="match status" value="1"/>
</dbReference>
<dbReference type="EMBL" id="JANBQB010000598">
    <property type="protein sequence ID" value="KAJ1974853.1"/>
    <property type="molecule type" value="Genomic_DNA"/>
</dbReference>
<dbReference type="PANTHER" id="PTHR12289">
    <property type="entry name" value="METAXIN RELATED"/>
    <property type="match status" value="1"/>
</dbReference>
<evidence type="ECO:0000256" key="6">
    <source>
        <dbReference type="ARBA" id="ARBA00023128"/>
    </source>
</evidence>
<keyword evidence="5" id="KW-0653">Protein transport</keyword>
<feature type="region of interest" description="Disordered" evidence="8">
    <location>
        <begin position="374"/>
        <end position="401"/>
    </location>
</feature>
<dbReference type="GO" id="GO:0001401">
    <property type="term" value="C:SAM complex"/>
    <property type="evidence" value="ECO:0007669"/>
    <property type="project" value="InterPro"/>
</dbReference>
<dbReference type="InterPro" id="IPR019564">
    <property type="entry name" value="Sam37/metaxin_N"/>
</dbReference>
<evidence type="ECO:0000256" key="3">
    <source>
        <dbReference type="ARBA" id="ARBA00022448"/>
    </source>
</evidence>
<name>A0A9W8AYP0_9FUNG</name>
<dbReference type="GO" id="GO:0007005">
    <property type="term" value="P:mitochondrion organization"/>
    <property type="evidence" value="ECO:0007669"/>
    <property type="project" value="TreeGrafter"/>
</dbReference>
<comment type="subcellular location">
    <subcellularLocation>
        <location evidence="1">Mitochondrion outer membrane</location>
    </subcellularLocation>
</comment>
<evidence type="ECO:0000256" key="4">
    <source>
        <dbReference type="ARBA" id="ARBA00022787"/>
    </source>
</evidence>
<gene>
    <name evidence="11" type="ORF">H4R34_004559</name>
</gene>
<protein>
    <recommendedName>
        <fullName evidence="13">Mitochondrial outer membrane transport complex Sam37/metaxin N-terminal domain-containing protein</fullName>
    </recommendedName>
</protein>
<dbReference type="Gene3D" id="1.20.1050.10">
    <property type="match status" value="1"/>
</dbReference>
<keyword evidence="4" id="KW-1000">Mitochondrion outer membrane</keyword>
<evidence type="ECO:0008006" key="13">
    <source>
        <dbReference type="Google" id="ProtNLM"/>
    </source>
</evidence>
<evidence type="ECO:0000259" key="9">
    <source>
        <dbReference type="Pfam" id="PF10568"/>
    </source>
</evidence>
<dbReference type="CDD" id="cd03193">
    <property type="entry name" value="GST_C_Metaxin"/>
    <property type="match status" value="1"/>
</dbReference>
<dbReference type="GO" id="GO:0015031">
    <property type="term" value="P:protein transport"/>
    <property type="evidence" value="ECO:0007669"/>
    <property type="project" value="UniProtKB-KW"/>
</dbReference>
<evidence type="ECO:0000256" key="5">
    <source>
        <dbReference type="ARBA" id="ARBA00022927"/>
    </source>
</evidence>
<feature type="region of interest" description="Disordered" evidence="8">
    <location>
        <begin position="297"/>
        <end position="331"/>
    </location>
</feature>
<keyword evidence="3" id="KW-0813">Transport</keyword>
<evidence type="ECO:0000313" key="11">
    <source>
        <dbReference type="EMBL" id="KAJ1974853.1"/>
    </source>
</evidence>
<dbReference type="InterPro" id="IPR036282">
    <property type="entry name" value="Glutathione-S-Trfase_C_sf"/>
</dbReference>
<dbReference type="PANTHER" id="PTHR12289:SF41">
    <property type="entry name" value="FAILED AXON CONNECTIONS-RELATED"/>
    <property type="match status" value="1"/>
</dbReference>
<evidence type="ECO:0000256" key="1">
    <source>
        <dbReference type="ARBA" id="ARBA00004294"/>
    </source>
</evidence>
<dbReference type="InterPro" id="IPR050931">
    <property type="entry name" value="Mito_Protein_Transport_Metaxin"/>
</dbReference>
<dbReference type="InterPro" id="IPR033468">
    <property type="entry name" value="Metaxin_GST"/>
</dbReference>
<sequence>MLTTYLQLTDLEWSVAFSNDSAQSPTGELPFIRDDHVVIGGVHNILTYLKQQYCDLDCHLSDQQRAEARGFVSLLTDIFHDVLLYHWYAHTGNFTHGVRPAWAGLVAFPQSVLLPTRLRGQGLARLDCKHHVADATAQRVKDRRAAVQPASEAVPEIVQRLRARNGASDSVYTKHMNALAHKGYQTLAALLGSQSYTFGSKPCTVDAFLYAYLCLHMFDDNFSTPCLRSLVVEHYPRLAEYHERMHTHLADCEVVEVDVSSPSASAFVQGLSQSLAQKVRHWAPLAYFLPPPPPWASSPPSDAAHPLASPSAYDDTAAENSATSDADEDSALKRQRRLHNVYTVVSMLTALSAYLMINGFFASKESSIPYQEYMTEEQVFDTEEDMDDDEDDDEEEYFEDE</sequence>
<evidence type="ECO:0000259" key="10">
    <source>
        <dbReference type="Pfam" id="PF17171"/>
    </source>
</evidence>
<dbReference type="Proteomes" id="UP001151582">
    <property type="component" value="Unassembled WGS sequence"/>
</dbReference>
<feature type="domain" description="Mitochondrial outer membrane transport complex Sam37/metaxin N-terminal" evidence="9">
    <location>
        <begin position="3"/>
        <end position="119"/>
    </location>
</feature>
<evidence type="ECO:0000313" key="12">
    <source>
        <dbReference type="Proteomes" id="UP001151582"/>
    </source>
</evidence>
<evidence type="ECO:0000256" key="7">
    <source>
        <dbReference type="ARBA" id="ARBA00023136"/>
    </source>
</evidence>
<comment type="similarity">
    <text evidence="2">Belongs to the metaxin family.</text>
</comment>
<keyword evidence="12" id="KW-1185">Reference proteome</keyword>
<dbReference type="Pfam" id="PF17171">
    <property type="entry name" value="GST_C_6"/>
    <property type="match status" value="1"/>
</dbReference>